<evidence type="ECO:0000313" key="4">
    <source>
        <dbReference type="EMBL" id="KXG74285.1"/>
    </source>
</evidence>
<comment type="similarity">
    <text evidence="1">Belongs to the nitroreductase family.</text>
</comment>
<dbReference type="PATRIC" id="fig|520762.4.peg.2749"/>
<dbReference type="EMBL" id="LOEE01000059">
    <property type="protein sequence ID" value="KXG74285.1"/>
    <property type="molecule type" value="Genomic_DNA"/>
</dbReference>
<feature type="domain" description="Nitroreductase" evidence="3">
    <location>
        <begin position="23"/>
        <end position="83"/>
    </location>
</feature>
<keyword evidence="5" id="KW-1185">Reference proteome</keyword>
<protein>
    <recommendedName>
        <fullName evidence="3">Nitroreductase domain-containing protein</fullName>
    </recommendedName>
</protein>
<sequence length="200" mass="23230">MENYIKDEVKGIRETAYPINPLILNRWSPRAISEEEITEKELFTLLEAARWAPSCYNEQPWRFILARKKEDRERFYEFLTESNRIWAEKAPVLIAWISKTNFTENGKVNRWHGFDAGTAWGYLSLEGERQGLLVHAMGGFSVKKAKEILGLDDDHDIFAIIAVGKRGKKEMLPIELQEREKPSGRKPLDELVFEGSFQNK</sequence>
<comment type="caution">
    <text evidence="4">The sequence shown here is derived from an EMBL/GenBank/DDBJ whole genome shotgun (WGS) entry which is preliminary data.</text>
</comment>
<reference evidence="4 5" key="1">
    <citation type="submission" date="2015-12" db="EMBL/GenBank/DDBJ databases">
        <title>Draft genome sequence of the thermoanaerobe Thermotalea metallivorans, an isolate from the runoff channel of the Great Artesian Basin, Australia.</title>
        <authorList>
            <person name="Patel B.K."/>
        </authorList>
    </citation>
    <scope>NUCLEOTIDE SEQUENCE [LARGE SCALE GENOMIC DNA]</scope>
    <source>
        <strain evidence="4 5">B2-1</strain>
    </source>
</reference>
<dbReference type="InterPro" id="IPR029479">
    <property type="entry name" value="Nitroreductase"/>
</dbReference>
<dbReference type="Pfam" id="PF00881">
    <property type="entry name" value="Nitroreductase"/>
    <property type="match status" value="2"/>
</dbReference>
<dbReference type="InterPro" id="IPR000415">
    <property type="entry name" value="Nitroreductase-like"/>
</dbReference>
<gene>
    <name evidence="4" type="ORF">AN619_24770</name>
</gene>
<dbReference type="OrthoDB" id="9812105at2"/>
<organism evidence="4 5">
    <name type="scientific">Thermotalea metallivorans</name>
    <dbReference type="NCBI Taxonomy" id="520762"/>
    <lineage>
        <taxon>Bacteria</taxon>
        <taxon>Bacillati</taxon>
        <taxon>Bacillota</taxon>
        <taxon>Clostridia</taxon>
        <taxon>Peptostreptococcales</taxon>
        <taxon>Thermotaleaceae</taxon>
        <taxon>Thermotalea</taxon>
    </lineage>
</organism>
<dbReference type="SUPFAM" id="SSF55469">
    <property type="entry name" value="FMN-dependent nitroreductase-like"/>
    <property type="match status" value="1"/>
</dbReference>
<evidence type="ECO:0000259" key="3">
    <source>
        <dbReference type="Pfam" id="PF00881"/>
    </source>
</evidence>
<dbReference type="Proteomes" id="UP000070456">
    <property type="component" value="Unassembled WGS sequence"/>
</dbReference>
<proteinExistence type="inferred from homology"/>
<dbReference type="CDD" id="cd02138">
    <property type="entry name" value="TdsD-like"/>
    <property type="match status" value="1"/>
</dbReference>
<evidence type="ECO:0000256" key="1">
    <source>
        <dbReference type="ARBA" id="ARBA00007118"/>
    </source>
</evidence>
<feature type="domain" description="Nitroreductase" evidence="3">
    <location>
        <begin position="84"/>
        <end position="165"/>
    </location>
</feature>
<dbReference type="STRING" id="520762.AN619_24770"/>
<accession>A0A140L160</accession>
<evidence type="ECO:0000313" key="5">
    <source>
        <dbReference type="Proteomes" id="UP000070456"/>
    </source>
</evidence>
<dbReference type="Gene3D" id="3.40.109.10">
    <property type="entry name" value="NADH Oxidase"/>
    <property type="match status" value="1"/>
</dbReference>
<name>A0A140L160_9FIRM</name>
<dbReference type="GO" id="GO:0016491">
    <property type="term" value="F:oxidoreductase activity"/>
    <property type="evidence" value="ECO:0007669"/>
    <property type="project" value="UniProtKB-KW"/>
</dbReference>
<dbReference type="PANTHER" id="PTHR43673:SF10">
    <property type="entry name" value="NADH DEHYDROGENASE_NAD(P)H NITROREDUCTASE XCC3605-RELATED"/>
    <property type="match status" value="1"/>
</dbReference>
<dbReference type="AlphaFoldDB" id="A0A140L160"/>
<dbReference type="PANTHER" id="PTHR43673">
    <property type="entry name" value="NAD(P)H NITROREDUCTASE YDGI-RELATED"/>
    <property type="match status" value="1"/>
</dbReference>
<dbReference type="RefSeq" id="WP_068557397.1">
    <property type="nucleotide sequence ID" value="NZ_LOEE01000059.1"/>
</dbReference>
<keyword evidence="2" id="KW-0560">Oxidoreductase</keyword>
<evidence type="ECO:0000256" key="2">
    <source>
        <dbReference type="ARBA" id="ARBA00023002"/>
    </source>
</evidence>